<accession>A0A0F9UTW5</accession>
<proteinExistence type="predicted"/>
<name>A0A0F9UTW5_9ZZZZ</name>
<sequence>MLNLYLSNLHSLISEYELKKFPQFVGTYGSEATLDDLVWYHIDSKTGRKIRLLCTIFNGQKIRNDSKLSSELALAKPYDHLLKIFIIESLAIGSSAAHLQSKIISARTILSVVKNSLDDVTIEGWNSSKDSGFFWQFCKRHNLLGGHESPIYCNDDRDRTGDEINERRRNLLPSQPVIEALGQIFINTFRDVDDEGKVIPDGSIDISDALTCTFAALSLASPNRTGAEIPVIHKQKLKSYSETYEKPVYYLEWKGSKGYKNYKNHILEALSSNVSQAINFFYSYCEPYRVIARFYENPNQKCKDLLCNFSVNKELLSNDDLNNIPSLFFLAFVLGFYNHNATVLVIKNINRSKLVREKGGKLNSTHFSDKLIRELNAEDFFYTPGFHKSKVWSILFGVIVSPDTVKELEDFITVKELQDYWIGYYKSQLSTSFPYAYSAGENYEFYSELLFCLPRCVLNRSSLGGVKYSKSFLALDSPRNISYHVSSRLNKSNVKRSARFSIFQENGYGEVMYIRPHQLRHFANTLADLSNIPVEINTAWSGRKDVSQTFEYIHTTKHEESERLSSVLDFSNDKDSDIRIITSKDLDEITNLPASVTSTGVCIQELNVSPCEYLNDFVSQCFMCSSSCHIAGDQKAIDLFEKDFVYQKARLDQVRNDSRVKVSKAMQDWLVLHHRNTEVLQSLILLMKEYPVGSIIRFSQSISEFKVTDLSTKKVETIRFSLPGSNSEMESLQSIETSHVDLGIENSDLNNLLSNFGLSEE</sequence>
<dbReference type="AlphaFoldDB" id="A0A0F9UTW5"/>
<protein>
    <recommendedName>
        <fullName evidence="2">Integrase</fullName>
    </recommendedName>
</protein>
<comment type="caution">
    <text evidence="1">The sequence shown here is derived from an EMBL/GenBank/DDBJ whole genome shotgun (WGS) entry which is preliminary data.</text>
</comment>
<evidence type="ECO:0008006" key="2">
    <source>
        <dbReference type="Google" id="ProtNLM"/>
    </source>
</evidence>
<evidence type="ECO:0000313" key="1">
    <source>
        <dbReference type="EMBL" id="KKN96510.1"/>
    </source>
</evidence>
<gene>
    <name evidence="1" type="ORF">LCGC14_0168200</name>
</gene>
<dbReference type="EMBL" id="LAZR01000064">
    <property type="protein sequence ID" value="KKN96510.1"/>
    <property type="molecule type" value="Genomic_DNA"/>
</dbReference>
<organism evidence="1">
    <name type="scientific">marine sediment metagenome</name>
    <dbReference type="NCBI Taxonomy" id="412755"/>
    <lineage>
        <taxon>unclassified sequences</taxon>
        <taxon>metagenomes</taxon>
        <taxon>ecological metagenomes</taxon>
    </lineage>
</organism>
<reference evidence="1" key="1">
    <citation type="journal article" date="2015" name="Nature">
        <title>Complex archaea that bridge the gap between prokaryotes and eukaryotes.</title>
        <authorList>
            <person name="Spang A."/>
            <person name="Saw J.H."/>
            <person name="Jorgensen S.L."/>
            <person name="Zaremba-Niedzwiedzka K."/>
            <person name="Martijn J."/>
            <person name="Lind A.E."/>
            <person name="van Eijk R."/>
            <person name="Schleper C."/>
            <person name="Guy L."/>
            <person name="Ettema T.J."/>
        </authorList>
    </citation>
    <scope>NUCLEOTIDE SEQUENCE</scope>
</reference>